<dbReference type="Proteomes" id="UP000186698">
    <property type="component" value="Chromosome 2L"/>
</dbReference>
<name>A0A1L8HIB4_XENLA</name>
<feature type="transmembrane region" description="Helical" evidence="12">
    <location>
        <begin position="69"/>
        <end position="93"/>
    </location>
</feature>
<keyword evidence="4 11" id="KW-0812">Transmembrane</keyword>
<evidence type="ECO:0000256" key="8">
    <source>
        <dbReference type="ARBA" id="ARBA00023170"/>
    </source>
</evidence>
<dbReference type="PRINTS" id="PR00237">
    <property type="entry name" value="GPCRRHODOPSN"/>
</dbReference>
<evidence type="ECO:0000256" key="12">
    <source>
        <dbReference type="RuleBase" id="RU363047"/>
    </source>
</evidence>
<evidence type="ECO:0000259" key="13">
    <source>
        <dbReference type="PROSITE" id="PS50262"/>
    </source>
</evidence>
<feature type="transmembrane region" description="Helical" evidence="12">
    <location>
        <begin position="99"/>
        <end position="118"/>
    </location>
</feature>
<dbReference type="InterPro" id="IPR017452">
    <property type="entry name" value="GPCR_Rhodpsn_7TM"/>
</dbReference>
<dbReference type="PaxDb" id="8355-A0A1L8HIB4"/>
<dbReference type="OrthoDB" id="9615015at2759"/>
<comment type="subcellular location">
    <subcellularLocation>
        <location evidence="1 12">Cell membrane</location>
        <topology evidence="1 12">Multi-pass membrane protein</topology>
    </subcellularLocation>
</comment>
<dbReference type="GO" id="GO:0004984">
    <property type="term" value="F:olfactory receptor activity"/>
    <property type="evidence" value="ECO:0000318"/>
    <property type="project" value="GO_Central"/>
</dbReference>
<dbReference type="GO" id="GO:0005886">
    <property type="term" value="C:plasma membrane"/>
    <property type="evidence" value="ECO:0007669"/>
    <property type="project" value="UniProtKB-SubCell"/>
</dbReference>
<dbReference type="InterPro" id="IPR000276">
    <property type="entry name" value="GPCR_Rhodpsn"/>
</dbReference>
<dbReference type="Gene3D" id="1.20.1070.10">
    <property type="entry name" value="Rhodopsin 7-helix transmembrane proteins"/>
    <property type="match status" value="1"/>
</dbReference>
<feature type="transmembrane region" description="Helical" evidence="12">
    <location>
        <begin position="240"/>
        <end position="258"/>
    </location>
</feature>
<evidence type="ECO:0000256" key="5">
    <source>
        <dbReference type="ARBA" id="ARBA00022989"/>
    </source>
</evidence>
<evidence type="ECO:0000256" key="2">
    <source>
        <dbReference type="ARBA" id="ARBA00010663"/>
    </source>
</evidence>
<dbReference type="GO" id="GO:0005549">
    <property type="term" value="F:odorant binding"/>
    <property type="evidence" value="ECO:0000318"/>
    <property type="project" value="GO_Central"/>
</dbReference>
<dbReference type="KEGG" id="xla:108707554"/>
<keyword evidence="5 12" id="KW-1133">Transmembrane helix</keyword>
<gene>
    <name evidence="15" type="primary">or5f1l2.1.L</name>
</gene>
<comment type="similarity">
    <text evidence="2 11">Belongs to the G-protein coupled receptor 1 family.</text>
</comment>
<evidence type="ECO:0000256" key="10">
    <source>
        <dbReference type="ARBA" id="ARBA00023224"/>
    </source>
</evidence>
<dbReference type="InterPro" id="IPR000725">
    <property type="entry name" value="Olfact_rcpt"/>
</dbReference>
<keyword evidence="12" id="KW-0552">Olfaction</keyword>
<keyword evidence="8 11" id="KW-0675">Receptor</keyword>
<feature type="transmembrane region" description="Helical" evidence="12">
    <location>
        <begin position="195"/>
        <end position="219"/>
    </location>
</feature>
<feature type="transmembrane region" description="Helical" evidence="12">
    <location>
        <begin position="138"/>
        <end position="156"/>
    </location>
</feature>
<evidence type="ECO:0000256" key="9">
    <source>
        <dbReference type="ARBA" id="ARBA00023180"/>
    </source>
</evidence>
<evidence type="ECO:0000256" key="3">
    <source>
        <dbReference type="ARBA" id="ARBA00022475"/>
    </source>
</evidence>
<dbReference type="GeneID" id="108707554"/>
<keyword evidence="10 11" id="KW-0807">Transducer</keyword>
<keyword evidence="3 12" id="KW-1003">Cell membrane</keyword>
<feature type="domain" description="G-protein coupled receptors family 1 profile" evidence="13">
    <location>
        <begin position="39"/>
        <end position="288"/>
    </location>
</feature>
<reference evidence="15" key="1">
    <citation type="submission" date="2025-08" db="UniProtKB">
        <authorList>
            <consortium name="RefSeq"/>
        </authorList>
    </citation>
    <scope>IDENTIFICATION</scope>
    <source>
        <strain evidence="15">J_2021</strain>
        <tissue evidence="15">Erythrocytes</tissue>
    </source>
</reference>
<keyword evidence="6 11" id="KW-0297">G-protein coupled receptor</keyword>
<dbReference type="RefSeq" id="XP_018101039.2">
    <property type="nucleotide sequence ID" value="XM_018245550.2"/>
</dbReference>
<feature type="transmembrane region" description="Helical" evidence="12">
    <location>
        <begin position="24"/>
        <end position="48"/>
    </location>
</feature>
<evidence type="ECO:0000313" key="15">
    <source>
        <dbReference type="RefSeq" id="XP_018101039.2"/>
    </source>
</evidence>
<evidence type="ECO:0000256" key="7">
    <source>
        <dbReference type="ARBA" id="ARBA00023136"/>
    </source>
</evidence>
<evidence type="ECO:0000256" key="4">
    <source>
        <dbReference type="ARBA" id="ARBA00022692"/>
    </source>
</evidence>
<feature type="transmembrane region" description="Helical" evidence="12">
    <location>
        <begin position="270"/>
        <end position="290"/>
    </location>
</feature>
<proteinExistence type="inferred from homology"/>
<keyword evidence="14" id="KW-1185">Reference proteome</keyword>
<dbReference type="GO" id="GO:0004930">
    <property type="term" value="F:G protein-coupled receptor activity"/>
    <property type="evidence" value="ECO:0007669"/>
    <property type="project" value="UniProtKB-KW"/>
</dbReference>
<evidence type="ECO:0000256" key="11">
    <source>
        <dbReference type="RuleBase" id="RU000688"/>
    </source>
</evidence>
<keyword evidence="12" id="KW-0716">Sensory transduction</keyword>
<protein>
    <recommendedName>
        <fullName evidence="12">Olfactory receptor</fullName>
    </recommendedName>
</protein>
<dbReference type="Pfam" id="PF13853">
    <property type="entry name" value="7tm_4"/>
    <property type="match status" value="1"/>
</dbReference>
<dbReference type="FunFam" id="1.20.1070.10:FF:000003">
    <property type="entry name" value="Olfactory receptor"/>
    <property type="match status" value="1"/>
</dbReference>
<dbReference type="PANTHER" id="PTHR48018">
    <property type="entry name" value="OLFACTORY RECEPTOR"/>
    <property type="match status" value="1"/>
</dbReference>
<sequence>MWNSTNIHGFILLGLTDDPLLKNLLFVLFFLSYVVTLFANTGIILIIQTSPHLHIPMYFFLKNLSFLDLCYSSIITPRTLAGFLSVTNIITYIECALQMYLFGASVTTECFLLGIMAYDRYVAICNPLLYLMLMNNRVCMQLVGAAYIGGYVNAAIHTTCTFQLPFCKSNKIDHFYCDVPPLLKLSCTDTMMNELVMFIFGGFAEMSSLITITVSYSYIISTILRIQSQQGRKKAFSTCASHLLVVTIFYGTIVFMYLRPTSSYAMKQDRIASVFYTVIIPMLNPLIYSFRNKEVGRALVKICVKC</sequence>
<dbReference type="OMA" id="ITYIECA"/>
<dbReference type="PROSITE" id="PS00237">
    <property type="entry name" value="G_PROTEIN_RECEP_F1_1"/>
    <property type="match status" value="1"/>
</dbReference>
<keyword evidence="7 12" id="KW-0472">Membrane</keyword>
<accession>A0A1L8HIB4</accession>
<organism evidence="14 15">
    <name type="scientific">Xenopus laevis</name>
    <name type="common">African clawed frog</name>
    <dbReference type="NCBI Taxonomy" id="8355"/>
    <lineage>
        <taxon>Eukaryota</taxon>
        <taxon>Metazoa</taxon>
        <taxon>Chordata</taxon>
        <taxon>Craniata</taxon>
        <taxon>Vertebrata</taxon>
        <taxon>Euteleostomi</taxon>
        <taxon>Amphibia</taxon>
        <taxon>Batrachia</taxon>
        <taxon>Anura</taxon>
        <taxon>Pipoidea</taxon>
        <taxon>Pipidae</taxon>
        <taxon>Xenopodinae</taxon>
        <taxon>Xenopus</taxon>
        <taxon>Xenopus</taxon>
    </lineage>
</organism>
<dbReference type="PRINTS" id="PR00245">
    <property type="entry name" value="OLFACTORYR"/>
</dbReference>
<dbReference type="FunFam" id="1.10.1220.70:FF:000001">
    <property type="entry name" value="Olfactory receptor"/>
    <property type="match status" value="1"/>
</dbReference>
<dbReference type="PROSITE" id="PS50262">
    <property type="entry name" value="G_PROTEIN_RECEP_F1_2"/>
    <property type="match status" value="1"/>
</dbReference>
<dbReference type="AlphaFoldDB" id="A0A1L8HIB4"/>
<dbReference type="CTD" id="108707554"/>
<evidence type="ECO:0000256" key="6">
    <source>
        <dbReference type="ARBA" id="ARBA00023040"/>
    </source>
</evidence>
<evidence type="ECO:0000313" key="14">
    <source>
        <dbReference type="Proteomes" id="UP000186698"/>
    </source>
</evidence>
<dbReference type="SUPFAM" id="SSF81321">
    <property type="entry name" value="Family A G protein-coupled receptor-like"/>
    <property type="match status" value="1"/>
</dbReference>
<evidence type="ECO:0000256" key="1">
    <source>
        <dbReference type="ARBA" id="ARBA00004651"/>
    </source>
</evidence>
<keyword evidence="9" id="KW-0325">Glycoprotein</keyword>